<comment type="caution">
    <text evidence="2">The sequence shown here is derived from an EMBL/GenBank/DDBJ whole genome shotgun (WGS) entry which is preliminary data.</text>
</comment>
<proteinExistence type="predicted"/>
<reference evidence="2 3" key="1">
    <citation type="submission" date="2019-12" db="EMBL/GenBank/DDBJ databases">
        <title>Genomic-based taxomic classification of the family Erythrobacteraceae.</title>
        <authorList>
            <person name="Xu L."/>
        </authorList>
    </citation>
    <scope>NUCLEOTIDE SEQUENCE [LARGE SCALE GENOMIC DNA]</scope>
    <source>
        <strain evidence="2 3">S36</strain>
    </source>
</reference>
<dbReference type="Proteomes" id="UP000469430">
    <property type="component" value="Unassembled WGS sequence"/>
</dbReference>
<dbReference type="Pfam" id="PF08379">
    <property type="entry name" value="Bact_transglu_N"/>
    <property type="match status" value="1"/>
</dbReference>
<keyword evidence="3" id="KW-1185">Reference proteome</keyword>
<evidence type="ECO:0000313" key="2">
    <source>
        <dbReference type="EMBL" id="MXP00788.1"/>
    </source>
</evidence>
<dbReference type="EMBL" id="WTYJ01000005">
    <property type="protein sequence ID" value="MXP00788.1"/>
    <property type="molecule type" value="Genomic_DNA"/>
</dbReference>
<dbReference type="Pfam" id="PF01841">
    <property type="entry name" value="Transglut_core"/>
    <property type="match status" value="1"/>
</dbReference>
<dbReference type="AlphaFoldDB" id="A0A6I4U1N5"/>
<dbReference type="Gene3D" id="3.10.620.30">
    <property type="match status" value="1"/>
</dbReference>
<accession>A0A6I4U1N5</accession>
<sequence>MVKLRIRHDTIYRYRHAVLLQPHRLMLVPRGSHDLTILSSSLDVSPKADIAWAQDVLGNLVATASFAVPTDKLAISSEVLVDQRALAWPIYRIAPGAHTYPFGYSYGEMADLGALLHPEHDDPEGVLATWTRSFVLGPTVDTLSLLKNINNGIGDAVAYRTREEEGTQSPLETLSIANGSCRDMSALFIDAVRHLGFGARAVSGYLHDPDVSLDDAGSTHAWAEAYLPAAGWIAFDPTHGRVGSANLIPVAVGRCNTQIMPVTGGYAGDAEDFSGMEVRVGVEEL</sequence>
<dbReference type="PANTHER" id="PTHR33490">
    <property type="entry name" value="BLR5614 PROTEIN-RELATED"/>
    <property type="match status" value="1"/>
</dbReference>
<dbReference type="PANTHER" id="PTHR33490:SF1">
    <property type="entry name" value="SLL1233 PROTEIN"/>
    <property type="match status" value="1"/>
</dbReference>
<dbReference type="InterPro" id="IPR013589">
    <property type="entry name" value="Bac_transglu_N"/>
</dbReference>
<feature type="domain" description="Transglutaminase-like" evidence="1">
    <location>
        <begin position="173"/>
        <end position="239"/>
    </location>
</feature>
<dbReference type="OrthoDB" id="9804023at2"/>
<dbReference type="SMART" id="SM00460">
    <property type="entry name" value="TGc"/>
    <property type="match status" value="1"/>
</dbReference>
<protein>
    <submittedName>
        <fullName evidence="2">Transglutaminase family protein</fullName>
    </submittedName>
</protein>
<evidence type="ECO:0000313" key="3">
    <source>
        <dbReference type="Proteomes" id="UP000469430"/>
    </source>
</evidence>
<evidence type="ECO:0000259" key="1">
    <source>
        <dbReference type="SMART" id="SM00460"/>
    </source>
</evidence>
<dbReference type="InterPro" id="IPR038765">
    <property type="entry name" value="Papain-like_cys_pep_sf"/>
</dbReference>
<name>A0A6I4U1N5_9SPHN</name>
<dbReference type="SUPFAM" id="SSF54001">
    <property type="entry name" value="Cysteine proteinases"/>
    <property type="match status" value="1"/>
</dbReference>
<organism evidence="2 3">
    <name type="scientific">Croceibacterium xixiisoli</name>
    <dbReference type="NCBI Taxonomy" id="1476466"/>
    <lineage>
        <taxon>Bacteria</taxon>
        <taxon>Pseudomonadati</taxon>
        <taxon>Pseudomonadota</taxon>
        <taxon>Alphaproteobacteria</taxon>
        <taxon>Sphingomonadales</taxon>
        <taxon>Erythrobacteraceae</taxon>
        <taxon>Croceibacterium</taxon>
    </lineage>
</organism>
<dbReference type="InterPro" id="IPR002931">
    <property type="entry name" value="Transglutaminase-like"/>
</dbReference>
<gene>
    <name evidence="2" type="ORF">GRI97_17490</name>
</gene>